<dbReference type="Pfam" id="PF05729">
    <property type="entry name" value="NACHT"/>
    <property type="match status" value="1"/>
</dbReference>
<dbReference type="EMBL" id="KZ824442">
    <property type="protein sequence ID" value="RAL00171.1"/>
    <property type="molecule type" value="Genomic_DNA"/>
</dbReference>
<accession>A0A395GX78</accession>
<organism evidence="2 3">
    <name type="scientific">Aspergillus ibericus CBS 121593</name>
    <dbReference type="NCBI Taxonomy" id="1448316"/>
    <lineage>
        <taxon>Eukaryota</taxon>
        <taxon>Fungi</taxon>
        <taxon>Dikarya</taxon>
        <taxon>Ascomycota</taxon>
        <taxon>Pezizomycotina</taxon>
        <taxon>Eurotiomycetes</taxon>
        <taxon>Eurotiomycetidae</taxon>
        <taxon>Eurotiales</taxon>
        <taxon>Aspergillaceae</taxon>
        <taxon>Aspergillus</taxon>
        <taxon>Aspergillus subgen. Circumdati</taxon>
    </lineage>
</organism>
<evidence type="ECO:0000313" key="2">
    <source>
        <dbReference type="EMBL" id="RAL00171.1"/>
    </source>
</evidence>
<dbReference type="RefSeq" id="XP_025574498.1">
    <property type="nucleotide sequence ID" value="XM_025713395.1"/>
</dbReference>
<dbReference type="InterPro" id="IPR027417">
    <property type="entry name" value="P-loop_NTPase"/>
</dbReference>
<feature type="domain" description="NACHT" evidence="1">
    <location>
        <begin position="69"/>
        <end position="129"/>
    </location>
</feature>
<keyword evidence="3" id="KW-1185">Reference proteome</keyword>
<dbReference type="AlphaFoldDB" id="A0A395GX78"/>
<proteinExistence type="predicted"/>
<evidence type="ECO:0000259" key="1">
    <source>
        <dbReference type="Pfam" id="PF05729"/>
    </source>
</evidence>
<dbReference type="Proteomes" id="UP000249402">
    <property type="component" value="Unassembled WGS sequence"/>
</dbReference>
<protein>
    <recommendedName>
        <fullName evidence="1">NACHT domain-containing protein</fullName>
    </recommendedName>
</protein>
<dbReference type="SUPFAM" id="SSF52540">
    <property type="entry name" value="P-loop containing nucleoside triphosphate hydrolases"/>
    <property type="match status" value="1"/>
</dbReference>
<sequence>MDKCYVNLTIVESSITVNVGGSRSHLRRQSVSEFSIARRLKIENVGAEAIDLPGLFDERQLEKQTIVPRRILIRGRAGVGKTTLCKKIIHCFINGKIWTKQFDRILWIPLRHLRTQPDPEIFIYKEFLSEQPDKTFFPAPWTISSGSR</sequence>
<reference evidence="2 3" key="1">
    <citation type="submission" date="2018-02" db="EMBL/GenBank/DDBJ databases">
        <title>The genomes of Aspergillus section Nigri reveals drivers in fungal speciation.</title>
        <authorList>
            <consortium name="DOE Joint Genome Institute"/>
            <person name="Vesth T.C."/>
            <person name="Nybo J."/>
            <person name="Theobald S."/>
            <person name="Brandl J."/>
            <person name="Frisvad J.C."/>
            <person name="Nielsen K.F."/>
            <person name="Lyhne E.K."/>
            <person name="Kogle M.E."/>
            <person name="Kuo A."/>
            <person name="Riley R."/>
            <person name="Clum A."/>
            <person name="Nolan M."/>
            <person name="Lipzen A."/>
            <person name="Salamov A."/>
            <person name="Henrissat B."/>
            <person name="Wiebenga A."/>
            <person name="De vries R.P."/>
            <person name="Grigoriev I.V."/>
            <person name="Mortensen U.H."/>
            <person name="Andersen M.R."/>
            <person name="Baker S.E."/>
        </authorList>
    </citation>
    <scope>NUCLEOTIDE SEQUENCE [LARGE SCALE GENOMIC DNA]</scope>
    <source>
        <strain evidence="2 3">CBS 121593</strain>
    </source>
</reference>
<dbReference type="VEuPathDB" id="FungiDB:BO80DRAFT_109206"/>
<name>A0A395GX78_9EURO</name>
<dbReference type="OrthoDB" id="427518at2759"/>
<evidence type="ECO:0000313" key="3">
    <source>
        <dbReference type="Proteomes" id="UP000249402"/>
    </source>
</evidence>
<gene>
    <name evidence="2" type="ORF">BO80DRAFT_109206</name>
</gene>
<dbReference type="STRING" id="1448316.A0A395GX78"/>
<dbReference type="GeneID" id="37218260"/>
<dbReference type="Gene3D" id="3.40.50.300">
    <property type="entry name" value="P-loop containing nucleotide triphosphate hydrolases"/>
    <property type="match status" value="1"/>
</dbReference>
<dbReference type="InterPro" id="IPR007111">
    <property type="entry name" value="NACHT_NTPase"/>
</dbReference>